<accession>A0A0J8GI66</accession>
<dbReference type="OrthoDB" id="2361703at2"/>
<organism evidence="1 2">
    <name type="scientific">Listeria fleischmannii 1991</name>
    <dbReference type="NCBI Taxonomy" id="1430899"/>
    <lineage>
        <taxon>Bacteria</taxon>
        <taxon>Bacillati</taxon>
        <taxon>Bacillota</taxon>
        <taxon>Bacilli</taxon>
        <taxon>Bacillales</taxon>
        <taxon>Listeriaceae</taxon>
        <taxon>Listeria</taxon>
    </lineage>
</organism>
<name>A0A0J8GI66_9LIST</name>
<reference evidence="1 2" key="1">
    <citation type="journal article" date="2015" name="Genome Biol. Evol.">
        <title>Comparative Genomics of Listeria Sensu Lato: Genus-Wide Differences in Evolutionary Dynamics and the Progressive Gain of Complex, Potentially Pathogenicity-Related Traits through Lateral Gene Transfer.</title>
        <authorList>
            <person name="Chiara M."/>
            <person name="Caruso M."/>
            <person name="D'Erchia A.M."/>
            <person name="Manzari C."/>
            <person name="Fraccalvieri R."/>
            <person name="Goffredo E."/>
            <person name="Latorre L."/>
            <person name="Miccolupo A."/>
            <person name="Padalino I."/>
            <person name="Santagada G."/>
            <person name="Chiocco D."/>
            <person name="Pesole G."/>
            <person name="Horner D.S."/>
            <person name="Parisi A."/>
        </authorList>
    </citation>
    <scope>NUCLEOTIDE SEQUENCE [LARGE SCALE GENOMIC DNA]</scope>
    <source>
        <strain evidence="1 2">1991</strain>
    </source>
</reference>
<dbReference type="InterPro" id="IPR021464">
    <property type="entry name" value="DUF3116"/>
</dbReference>
<protein>
    <submittedName>
        <fullName evidence="1">Uncharacterized protein</fullName>
    </submittedName>
</protein>
<evidence type="ECO:0000313" key="1">
    <source>
        <dbReference type="EMBL" id="KMT60669.1"/>
    </source>
</evidence>
<gene>
    <name evidence="1" type="ORF">X560_0797</name>
</gene>
<dbReference type="Proteomes" id="UP000052258">
    <property type="component" value="Unassembled WGS sequence"/>
</dbReference>
<dbReference type="EMBL" id="AZHO01000007">
    <property type="protein sequence ID" value="KMT60669.1"/>
    <property type="molecule type" value="Genomic_DNA"/>
</dbReference>
<keyword evidence="2" id="KW-1185">Reference proteome</keyword>
<dbReference type="RefSeq" id="WP_007475249.1">
    <property type="nucleotide sequence ID" value="NZ_KQ130610.1"/>
</dbReference>
<proteinExistence type="predicted"/>
<dbReference type="Pfam" id="PF11313">
    <property type="entry name" value="DUF3116"/>
    <property type="match status" value="1"/>
</dbReference>
<evidence type="ECO:0000313" key="2">
    <source>
        <dbReference type="Proteomes" id="UP000052258"/>
    </source>
</evidence>
<dbReference type="AlphaFoldDB" id="A0A0J8GI66"/>
<comment type="caution">
    <text evidence="1">The sequence shown here is derived from an EMBL/GenBank/DDBJ whole genome shotgun (WGS) entry which is preliminary data.</text>
</comment>
<dbReference type="PATRIC" id="fig|1430899.3.peg.823"/>
<sequence>MKISFNLAFRIIENIYKTESNLLELVNDRSKFGRKNLPNKTDFLWTIYQLEEAGYVFRYNSNHGIRYGRTEKGDFIYEKYKDLPVSKWPEFFIDDEA</sequence>